<comment type="function">
    <text evidence="1">Stimulates the adrenal glands to release cortisol.</text>
</comment>
<dbReference type="Proteomes" id="UP001187343">
    <property type="component" value="Unassembled WGS sequence"/>
</dbReference>
<keyword evidence="5" id="KW-0964">Secreted</keyword>
<dbReference type="InterPro" id="IPR013532">
    <property type="entry name" value="Opioid_neuropept"/>
</dbReference>
<name>A0AA88PI60_9TELE</name>
<dbReference type="PANTHER" id="PTHR11416:SF7">
    <property type="entry name" value="PRO-OPIOMELANOCORTIN"/>
    <property type="match status" value="1"/>
</dbReference>
<dbReference type="AlphaFoldDB" id="A0AA88PI60"/>
<dbReference type="Pfam" id="PF08035">
    <property type="entry name" value="Op_neuropeptide"/>
    <property type="match status" value="1"/>
</dbReference>
<dbReference type="PANTHER" id="PTHR11416">
    <property type="entry name" value="PRO-OPIOMELANOCORTIN"/>
    <property type="match status" value="1"/>
</dbReference>
<comment type="caution">
    <text evidence="9">The sequence shown here is derived from an EMBL/GenBank/DDBJ whole genome shotgun (WGS) entry which is preliminary data.</text>
</comment>
<dbReference type="GO" id="GO:0005576">
    <property type="term" value="C:extracellular region"/>
    <property type="evidence" value="ECO:0007669"/>
    <property type="project" value="UniProtKB-SubCell"/>
</dbReference>
<comment type="function">
    <text evidence="2">Endogenous opiate.</text>
</comment>
<evidence type="ECO:0000313" key="9">
    <source>
        <dbReference type="EMBL" id="KAK2883920.1"/>
    </source>
</evidence>
<evidence type="ECO:0000256" key="1">
    <source>
        <dbReference type="ARBA" id="ARBA00002965"/>
    </source>
</evidence>
<evidence type="ECO:0000256" key="6">
    <source>
        <dbReference type="ARBA" id="ARBA00022685"/>
    </source>
</evidence>
<dbReference type="InterPro" id="IPR013531">
    <property type="entry name" value="Mcrtin_ACTH_cent"/>
</dbReference>
<evidence type="ECO:0000256" key="7">
    <source>
        <dbReference type="ARBA" id="ARBA00022702"/>
    </source>
</evidence>
<dbReference type="GO" id="GO:0007218">
    <property type="term" value="P:neuropeptide signaling pathway"/>
    <property type="evidence" value="ECO:0007669"/>
    <property type="project" value="UniProtKB-KW"/>
</dbReference>
<comment type="subcellular location">
    <subcellularLocation>
        <location evidence="3">Secreted</location>
    </subcellularLocation>
</comment>
<evidence type="ECO:0000256" key="2">
    <source>
        <dbReference type="ARBA" id="ARBA00003192"/>
    </source>
</evidence>
<evidence type="ECO:0000256" key="8">
    <source>
        <dbReference type="ARBA" id="ARBA00023205"/>
    </source>
</evidence>
<keyword evidence="6" id="KW-0165">Cleavage on pair of basic residues</keyword>
<reference evidence="9" key="1">
    <citation type="submission" date="2023-08" db="EMBL/GenBank/DDBJ databases">
        <title>Chromosome-level Genome Assembly of mud carp (Cirrhinus molitorella).</title>
        <authorList>
            <person name="Liu H."/>
        </authorList>
    </citation>
    <scope>NUCLEOTIDE SEQUENCE</scope>
    <source>
        <strain evidence="9">Prfri</strain>
        <tissue evidence="9">Muscle</tissue>
    </source>
</reference>
<gene>
    <name evidence="9" type="ORF">Q8A67_017557</name>
</gene>
<dbReference type="SMART" id="SM01365">
    <property type="entry name" value="Op_neuropeptide"/>
    <property type="match status" value="1"/>
</dbReference>
<organism evidence="9 10">
    <name type="scientific">Cirrhinus molitorella</name>
    <name type="common">mud carp</name>
    <dbReference type="NCBI Taxonomy" id="172907"/>
    <lineage>
        <taxon>Eukaryota</taxon>
        <taxon>Metazoa</taxon>
        <taxon>Chordata</taxon>
        <taxon>Craniata</taxon>
        <taxon>Vertebrata</taxon>
        <taxon>Euteleostomi</taxon>
        <taxon>Actinopterygii</taxon>
        <taxon>Neopterygii</taxon>
        <taxon>Teleostei</taxon>
        <taxon>Ostariophysi</taxon>
        <taxon>Cypriniformes</taxon>
        <taxon>Cyprinidae</taxon>
        <taxon>Labeoninae</taxon>
        <taxon>Labeonini</taxon>
        <taxon>Cirrhinus</taxon>
    </lineage>
</organism>
<accession>A0AA88PI60</accession>
<dbReference type="InterPro" id="IPR050878">
    <property type="entry name" value="POMC-derived_peptides"/>
</dbReference>
<keyword evidence="10" id="KW-1185">Reference proteome</keyword>
<keyword evidence="7" id="KW-0372">Hormone</keyword>
<evidence type="ECO:0000256" key="3">
    <source>
        <dbReference type="ARBA" id="ARBA00004613"/>
    </source>
</evidence>
<evidence type="ECO:0000256" key="5">
    <source>
        <dbReference type="ARBA" id="ARBA00022525"/>
    </source>
</evidence>
<sequence length="270" mass="31610">MHLWVYKRAELIQKIRENKRERDPFTHARRKKVQTESSGGELDKSWRPKEKPKEEIQNCRTRLEIQKAVLCFHSLHVDGHCLECMDLKTNEQKWQCIRQCRSAQESSNYGRVSSSEQQNNEEEVEEDSLSLGLLLSALSPDSVELQDTTGEAPHNDERRSYSMEHFRWGKPMGRKRRPVKVFTNGALEEEEPEESVESVRVERGQSGTLNVQQRNNAKTNGKYRMTHFRWNAPPDKRYGGFMRPYSDQSHKPLITLIRNIIVKDGQQFRA</sequence>
<dbReference type="GO" id="GO:0005184">
    <property type="term" value="F:neuropeptide hormone activity"/>
    <property type="evidence" value="ECO:0007669"/>
    <property type="project" value="TreeGrafter"/>
</dbReference>
<dbReference type="Pfam" id="PF00976">
    <property type="entry name" value="ACTH_domain"/>
    <property type="match status" value="2"/>
</dbReference>
<dbReference type="EMBL" id="JAUYZG010000017">
    <property type="protein sequence ID" value="KAK2883920.1"/>
    <property type="molecule type" value="Genomic_DNA"/>
</dbReference>
<dbReference type="PRINTS" id="PR00383">
    <property type="entry name" value="MELANOCORTIN"/>
</dbReference>
<evidence type="ECO:0000256" key="4">
    <source>
        <dbReference type="ARBA" id="ARBA00005832"/>
    </source>
</evidence>
<evidence type="ECO:0000313" key="10">
    <source>
        <dbReference type="Proteomes" id="UP001187343"/>
    </source>
</evidence>
<comment type="similarity">
    <text evidence="4">Belongs to the POMC family.</text>
</comment>
<protein>
    <submittedName>
        <fullName evidence="9">Uncharacterized protein</fullName>
    </submittedName>
</protein>
<proteinExistence type="inferred from homology"/>
<dbReference type="SMART" id="SM01363">
    <property type="entry name" value="ACTH_domain"/>
    <property type="match status" value="1"/>
</dbReference>
<keyword evidence="8" id="KW-0257">Endorphin</keyword>
<dbReference type="InterPro" id="IPR001941">
    <property type="entry name" value="PMOC"/>
</dbReference>